<reference evidence="2 3" key="1">
    <citation type="submission" date="2019-11" db="EMBL/GenBank/DDBJ databases">
        <title>Whole genome sequence of Oryza granulata.</title>
        <authorList>
            <person name="Li W."/>
        </authorList>
    </citation>
    <scope>NUCLEOTIDE SEQUENCE [LARGE SCALE GENOMIC DNA]</scope>
    <source>
        <strain evidence="3">cv. Menghai</strain>
        <tissue evidence="2">Leaf</tissue>
    </source>
</reference>
<keyword evidence="1" id="KW-0732">Signal</keyword>
<keyword evidence="3" id="KW-1185">Reference proteome</keyword>
<feature type="chain" id="PRO_5026234038" description="Peptidase S8/S53 domain-containing protein" evidence="1">
    <location>
        <begin position="32"/>
        <end position="115"/>
    </location>
</feature>
<dbReference type="EMBL" id="SPHZ02000012">
    <property type="protein sequence ID" value="KAF0887620.1"/>
    <property type="molecule type" value="Genomic_DNA"/>
</dbReference>
<feature type="signal peptide" evidence="1">
    <location>
        <begin position="1"/>
        <end position="31"/>
    </location>
</feature>
<evidence type="ECO:0000256" key="1">
    <source>
        <dbReference type="SAM" id="SignalP"/>
    </source>
</evidence>
<name>A0A6G1BI71_9ORYZ</name>
<organism evidence="2 3">
    <name type="scientific">Oryza meyeriana var. granulata</name>
    <dbReference type="NCBI Taxonomy" id="110450"/>
    <lineage>
        <taxon>Eukaryota</taxon>
        <taxon>Viridiplantae</taxon>
        <taxon>Streptophyta</taxon>
        <taxon>Embryophyta</taxon>
        <taxon>Tracheophyta</taxon>
        <taxon>Spermatophyta</taxon>
        <taxon>Magnoliopsida</taxon>
        <taxon>Liliopsida</taxon>
        <taxon>Poales</taxon>
        <taxon>Poaceae</taxon>
        <taxon>BOP clade</taxon>
        <taxon>Oryzoideae</taxon>
        <taxon>Oryzeae</taxon>
        <taxon>Oryzinae</taxon>
        <taxon>Oryza</taxon>
        <taxon>Oryza meyeriana</taxon>
    </lineage>
</organism>
<evidence type="ECO:0000313" key="3">
    <source>
        <dbReference type="Proteomes" id="UP000479710"/>
    </source>
</evidence>
<accession>A0A6G1BI71</accession>
<gene>
    <name evidence="2" type="ORF">E2562_002337</name>
</gene>
<evidence type="ECO:0008006" key="4">
    <source>
        <dbReference type="Google" id="ProtNLM"/>
    </source>
</evidence>
<protein>
    <recommendedName>
        <fullName evidence="4">Peptidase S8/S53 domain-containing protein</fullName>
    </recommendedName>
</protein>
<comment type="caution">
    <text evidence="2">The sequence shown here is derived from an EMBL/GenBank/DDBJ whole genome shotgun (WGS) entry which is preliminary data.</text>
</comment>
<evidence type="ECO:0000313" key="2">
    <source>
        <dbReference type="EMBL" id="KAF0887620.1"/>
    </source>
</evidence>
<dbReference type="Proteomes" id="UP000479710">
    <property type="component" value="Unassembled WGS sequence"/>
</dbReference>
<proteinExistence type="predicted"/>
<sequence>MMRRRRIAVPAAVVSTLAAALLLHAVAVAGGVDVNRRYAASAGGASWGQYGRHSAVLPPQRQQLEDEVAPEFLPAVAAGGLVVTAGRNDGHISYGSLDGAHAACLRSGACTGKYR</sequence>
<dbReference type="AlphaFoldDB" id="A0A6G1BI71"/>